<dbReference type="Pfam" id="PF12697">
    <property type="entry name" value="Abhydrolase_6"/>
    <property type="match status" value="1"/>
</dbReference>
<comment type="caution">
    <text evidence="2">The sequence shown here is derived from an EMBL/GenBank/DDBJ whole genome shotgun (WGS) entry which is preliminary data.</text>
</comment>
<dbReference type="InterPro" id="IPR050266">
    <property type="entry name" value="AB_hydrolase_sf"/>
</dbReference>
<dbReference type="Gene3D" id="3.40.50.1820">
    <property type="entry name" value="alpha/beta hydrolase"/>
    <property type="match status" value="1"/>
</dbReference>
<dbReference type="SUPFAM" id="SSF53474">
    <property type="entry name" value="alpha/beta-Hydrolases"/>
    <property type="match status" value="1"/>
</dbReference>
<dbReference type="InterPro" id="IPR000073">
    <property type="entry name" value="AB_hydrolase_1"/>
</dbReference>
<dbReference type="Proteomes" id="UP000619743">
    <property type="component" value="Unassembled WGS sequence"/>
</dbReference>
<name>A0A8J2U350_9GAMM</name>
<accession>A0A8J2U350</accession>
<dbReference type="AlphaFoldDB" id="A0A8J2U350"/>
<evidence type="ECO:0000313" key="3">
    <source>
        <dbReference type="Proteomes" id="UP000619743"/>
    </source>
</evidence>
<dbReference type="GO" id="GO:0016787">
    <property type="term" value="F:hydrolase activity"/>
    <property type="evidence" value="ECO:0007669"/>
    <property type="project" value="UniProtKB-KW"/>
</dbReference>
<evidence type="ECO:0000313" key="2">
    <source>
        <dbReference type="EMBL" id="GGA69976.1"/>
    </source>
</evidence>
<proteinExistence type="predicted"/>
<gene>
    <name evidence="2" type="ORF">GCM10011369_09570</name>
</gene>
<keyword evidence="2" id="KW-0378">Hydrolase</keyword>
<dbReference type="InterPro" id="IPR029058">
    <property type="entry name" value="AB_hydrolase_fold"/>
</dbReference>
<dbReference type="RefSeq" id="WP_087504766.1">
    <property type="nucleotide sequence ID" value="NZ_BMDX01000003.1"/>
</dbReference>
<evidence type="ECO:0000259" key="1">
    <source>
        <dbReference type="Pfam" id="PF12697"/>
    </source>
</evidence>
<dbReference type="OrthoDB" id="149912at2"/>
<feature type="domain" description="AB hydrolase-1" evidence="1">
    <location>
        <begin position="31"/>
        <end position="276"/>
    </location>
</feature>
<sequence>MYQDWYCQLAGIKLAGWQINPPSQEPQRPLIVATHGWLDNANSLLPLAKRIQNHPVLAFDWPGHGLSQHLPSAANYHFVDWADVLYQVLVQIDQPVILVGHSMGALVNSMVAAAFPEKVSHLVMIEGAGPLSAAPEQAVAMLRKGLLSRKRNRQQTAKYYDDIHQAVAARLAVSDDLNPTLVELLIKRNVRTSDSGVQWAYDRRIKALSATRLVESQVQEMLQAIACPVQIIVATDGYPEVKSMLASRRDFFQRLSVEELPGGHHVHMTQPKNVASLIEQFVAGTIQTSD</sequence>
<dbReference type="EMBL" id="BMDX01000003">
    <property type="protein sequence ID" value="GGA69976.1"/>
    <property type="molecule type" value="Genomic_DNA"/>
</dbReference>
<organism evidence="2 3">
    <name type="scientific">Neiella marina</name>
    <dbReference type="NCBI Taxonomy" id="508461"/>
    <lineage>
        <taxon>Bacteria</taxon>
        <taxon>Pseudomonadati</taxon>
        <taxon>Pseudomonadota</taxon>
        <taxon>Gammaproteobacteria</taxon>
        <taxon>Alteromonadales</taxon>
        <taxon>Echinimonadaceae</taxon>
        <taxon>Neiella</taxon>
    </lineage>
</organism>
<reference evidence="3" key="1">
    <citation type="journal article" date="2019" name="Int. J. Syst. Evol. Microbiol.">
        <title>The Global Catalogue of Microorganisms (GCM) 10K type strain sequencing project: providing services to taxonomists for standard genome sequencing and annotation.</title>
        <authorList>
            <consortium name="The Broad Institute Genomics Platform"/>
            <consortium name="The Broad Institute Genome Sequencing Center for Infectious Disease"/>
            <person name="Wu L."/>
            <person name="Ma J."/>
        </authorList>
    </citation>
    <scope>NUCLEOTIDE SEQUENCE [LARGE SCALE GENOMIC DNA]</scope>
    <source>
        <strain evidence="3">CGMCC 1.10130</strain>
    </source>
</reference>
<dbReference type="PANTHER" id="PTHR43798:SF33">
    <property type="entry name" value="HYDROLASE, PUTATIVE (AFU_ORTHOLOGUE AFUA_2G14860)-RELATED"/>
    <property type="match status" value="1"/>
</dbReference>
<protein>
    <submittedName>
        <fullName evidence="2">Alpha/beta hydrolase</fullName>
    </submittedName>
</protein>
<keyword evidence="3" id="KW-1185">Reference proteome</keyword>
<dbReference type="GO" id="GO:0016020">
    <property type="term" value="C:membrane"/>
    <property type="evidence" value="ECO:0007669"/>
    <property type="project" value="TreeGrafter"/>
</dbReference>
<dbReference type="PANTHER" id="PTHR43798">
    <property type="entry name" value="MONOACYLGLYCEROL LIPASE"/>
    <property type="match status" value="1"/>
</dbReference>
<dbReference type="PRINTS" id="PR00111">
    <property type="entry name" value="ABHYDROLASE"/>
</dbReference>